<proteinExistence type="predicted"/>
<evidence type="ECO:0000313" key="3">
    <source>
        <dbReference type="EMBL" id="QDM45366.1"/>
    </source>
</evidence>
<evidence type="ECO:0000313" key="2">
    <source>
        <dbReference type="EMBL" id="MCY9608283.1"/>
    </source>
</evidence>
<gene>
    <name evidence="3" type="ORF">FLT43_19200</name>
    <name evidence="2" type="ORF">M5W83_14135</name>
</gene>
<dbReference type="EMBL" id="CP041405">
    <property type="protein sequence ID" value="QDM45366.1"/>
    <property type="molecule type" value="Genomic_DNA"/>
</dbReference>
<name>A0AAP9J1V8_PANTH</name>
<dbReference type="EMBL" id="JAMDMM010000024">
    <property type="protein sequence ID" value="MCY9608283.1"/>
    <property type="molecule type" value="Genomic_DNA"/>
</dbReference>
<reference evidence="3 4" key="1">
    <citation type="submission" date="2019-07" db="EMBL/GenBank/DDBJ databases">
        <title>Paenibacillus thiaminolyticus NRRL B-4156.</title>
        <authorList>
            <person name="Hehnly C."/>
            <person name="Zhang L."/>
        </authorList>
    </citation>
    <scope>NUCLEOTIDE SEQUENCE [LARGE SCALE GENOMIC DNA]</scope>
    <source>
        <strain evidence="3 4">NRRL B-4156</strain>
    </source>
</reference>
<protein>
    <submittedName>
        <fullName evidence="3">Uncharacterized protein</fullName>
    </submittedName>
</protein>
<organism evidence="3 4">
    <name type="scientific">Paenibacillus thiaminolyticus</name>
    <name type="common">Bacillus thiaminolyticus</name>
    <dbReference type="NCBI Taxonomy" id="49283"/>
    <lineage>
        <taxon>Bacteria</taxon>
        <taxon>Bacillati</taxon>
        <taxon>Bacillota</taxon>
        <taxon>Bacilli</taxon>
        <taxon>Bacillales</taxon>
        <taxon>Paenibacillaceae</taxon>
        <taxon>Paenibacillus</taxon>
    </lineage>
</organism>
<dbReference type="Proteomes" id="UP001209276">
    <property type="component" value="Unassembled WGS sequence"/>
</dbReference>
<feature type="region of interest" description="Disordered" evidence="1">
    <location>
        <begin position="173"/>
        <end position="200"/>
    </location>
</feature>
<feature type="compositionally biased region" description="Basic and acidic residues" evidence="1">
    <location>
        <begin position="187"/>
        <end position="200"/>
    </location>
</feature>
<dbReference type="AlphaFoldDB" id="A0AAP9J1V8"/>
<reference evidence="2 5" key="2">
    <citation type="submission" date="2022-05" db="EMBL/GenBank/DDBJ databases">
        <title>Genome Sequencing of Bee-Associated Microbes.</title>
        <authorList>
            <person name="Dunlap C."/>
        </authorList>
    </citation>
    <scope>NUCLEOTIDE SEQUENCE [LARGE SCALE GENOMIC DNA]</scope>
    <source>
        <strain evidence="2 5">NRRL B-14613</strain>
    </source>
</reference>
<sequence>MNKRLIVFVVVLLFFSFFIVMYNSSSKTIQEALSTSHPERIDIIHEENTKHGIIVFYHQLSNNDFSVAVVKKRFGNYKVIYSGAQGDINSSLDRFGFTYMYFPGIGKTSSPMYFGMIRNPEITQIKIIEKERNREAQAKIIEGTDARVWLMDMEGFEGTEFQIIALTKDNKEISKSDDTISAQVSDADYKPTKSKELKGK</sequence>
<accession>A0AAP9J1V8</accession>
<keyword evidence="5" id="KW-1185">Reference proteome</keyword>
<dbReference type="GeneID" id="76998091"/>
<dbReference type="Proteomes" id="UP000315377">
    <property type="component" value="Chromosome"/>
</dbReference>
<evidence type="ECO:0000256" key="1">
    <source>
        <dbReference type="SAM" id="MobiDB-lite"/>
    </source>
</evidence>
<dbReference type="RefSeq" id="WP_087444063.1">
    <property type="nucleotide sequence ID" value="NZ_CABMNB010000039.1"/>
</dbReference>
<evidence type="ECO:0000313" key="5">
    <source>
        <dbReference type="Proteomes" id="UP001209276"/>
    </source>
</evidence>
<evidence type="ECO:0000313" key="4">
    <source>
        <dbReference type="Proteomes" id="UP000315377"/>
    </source>
</evidence>